<proteinExistence type="predicted"/>
<dbReference type="GO" id="GO:0003676">
    <property type="term" value="F:nucleic acid binding"/>
    <property type="evidence" value="ECO:0007669"/>
    <property type="project" value="InterPro"/>
</dbReference>
<feature type="region of interest" description="Disordered" evidence="2">
    <location>
        <begin position="79"/>
        <end position="98"/>
    </location>
</feature>
<keyword evidence="1" id="KW-0862">Zinc</keyword>
<dbReference type="GO" id="GO:0008270">
    <property type="term" value="F:zinc ion binding"/>
    <property type="evidence" value="ECO:0007669"/>
    <property type="project" value="UniProtKB-KW"/>
</dbReference>
<keyword evidence="1" id="KW-0479">Metal-binding</keyword>
<evidence type="ECO:0000313" key="6">
    <source>
        <dbReference type="Proteomes" id="UP000285060"/>
    </source>
</evidence>
<evidence type="ECO:0000259" key="4">
    <source>
        <dbReference type="PROSITE" id="PS50175"/>
    </source>
</evidence>
<gene>
    <name evidence="5" type="ORF">DYB32_010768</name>
</gene>
<feature type="domain" description="Peptidase A2" evidence="4">
    <location>
        <begin position="166"/>
        <end position="181"/>
    </location>
</feature>
<dbReference type="GO" id="GO:0004190">
    <property type="term" value="F:aspartic-type endopeptidase activity"/>
    <property type="evidence" value="ECO:0007669"/>
    <property type="project" value="InterPro"/>
</dbReference>
<evidence type="ECO:0000256" key="2">
    <source>
        <dbReference type="SAM" id="MobiDB-lite"/>
    </source>
</evidence>
<reference evidence="5 6" key="1">
    <citation type="submission" date="2018-08" db="EMBL/GenBank/DDBJ databases">
        <title>Aphanomyces genome sequencing and annotation.</title>
        <authorList>
            <person name="Minardi D."/>
            <person name="Oidtmann B."/>
            <person name="Van Der Giezen M."/>
            <person name="Studholme D.J."/>
        </authorList>
    </citation>
    <scope>NUCLEOTIDE SEQUENCE [LARGE SCALE GENOMIC DNA]</scope>
    <source>
        <strain evidence="5 6">NJM0002</strain>
    </source>
</reference>
<evidence type="ECO:0000256" key="1">
    <source>
        <dbReference type="PROSITE-ProRule" id="PRU00047"/>
    </source>
</evidence>
<feature type="compositionally biased region" description="Basic and acidic residues" evidence="2">
    <location>
        <begin position="79"/>
        <end position="90"/>
    </location>
</feature>
<dbReference type="PROSITE" id="PS50158">
    <property type="entry name" value="ZF_CCHC"/>
    <property type="match status" value="1"/>
</dbReference>
<evidence type="ECO:0008006" key="7">
    <source>
        <dbReference type="Google" id="ProtNLM"/>
    </source>
</evidence>
<sequence>MLDDLMRVLEQGHQAWVLHQEGKMVVEVMARAIRPDTLKSAVQKHLQLQRNKALKSDVFRFVNWLRQFSAGFQLYVGKDGGRGDDPKEGGGKNPPRIPLAAKPDVAGVKDDAVPKKERVACLKCGDKDHRVADCPKAAPGEAQRLLDAMVKYRQERVKVEGVVRVKNILLDTGADVNVVSRCVMDALAACDVAADIVVHDKPQLVFPYGEAAAPLTMSRFATFSKLTLDTTCGPLVLRGLKNWVDDTASSIDVIISRPVMEVLGFSVDDLLVEARQQKSE</sequence>
<comment type="caution">
    <text evidence="5">The sequence shown here is derived from an EMBL/GenBank/DDBJ whole genome shotgun (WGS) entry which is preliminary data.</text>
</comment>
<evidence type="ECO:0000259" key="3">
    <source>
        <dbReference type="PROSITE" id="PS50158"/>
    </source>
</evidence>
<keyword evidence="6" id="KW-1185">Reference proteome</keyword>
<dbReference type="InterPro" id="IPR001995">
    <property type="entry name" value="Peptidase_A2_cat"/>
</dbReference>
<dbReference type="Proteomes" id="UP000285060">
    <property type="component" value="Unassembled WGS sequence"/>
</dbReference>
<accession>A0A418AF37</accession>
<dbReference type="PROSITE" id="PS50175">
    <property type="entry name" value="ASP_PROT_RETROV"/>
    <property type="match status" value="1"/>
</dbReference>
<dbReference type="InterPro" id="IPR001878">
    <property type="entry name" value="Znf_CCHC"/>
</dbReference>
<keyword evidence="1" id="KW-0863">Zinc-finger</keyword>
<dbReference type="VEuPathDB" id="FungiDB:H310_13336"/>
<dbReference type="GO" id="GO:0006508">
    <property type="term" value="P:proteolysis"/>
    <property type="evidence" value="ECO:0007669"/>
    <property type="project" value="InterPro"/>
</dbReference>
<dbReference type="AlphaFoldDB" id="A0A418AF37"/>
<organism evidence="5 6">
    <name type="scientific">Aphanomyces invadans</name>
    <dbReference type="NCBI Taxonomy" id="157072"/>
    <lineage>
        <taxon>Eukaryota</taxon>
        <taxon>Sar</taxon>
        <taxon>Stramenopiles</taxon>
        <taxon>Oomycota</taxon>
        <taxon>Saprolegniomycetes</taxon>
        <taxon>Saprolegniales</taxon>
        <taxon>Verrucalvaceae</taxon>
        <taxon>Aphanomyces</taxon>
    </lineage>
</organism>
<evidence type="ECO:0000313" key="5">
    <source>
        <dbReference type="EMBL" id="RHY15382.1"/>
    </source>
</evidence>
<dbReference type="EMBL" id="QUSY01003989">
    <property type="protein sequence ID" value="RHY15382.1"/>
    <property type="molecule type" value="Genomic_DNA"/>
</dbReference>
<name>A0A418AF37_9STRA</name>
<feature type="domain" description="CCHC-type" evidence="3">
    <location>
        <begin position="121"/>
        <end position="136"/>
    </location>
</feature>
<protein>
    <recommendedName>
        <fullName evidence="7">CCHC-type domain-containing protein</fullName>
    </recommendedName>
</protein>